<gene>
    <name evidence="2" type="ORF">MAUB_58590</name>
</gene>
<protein>
    <submittedName>
        <fullName evidence="2">Uncharacterized protein</fullName>
    </submittedName>
</protein>
<feature type="region of interest" description="Disordered" evidence="1">
    <location>
        <begin position="1"/>
        <end position="22"/>
    </location>
</feature>
<name>A0ABN5Z4P2_9MYCO</name>
<reference evidence="2 3" key="1">
    <citation type="journal article" date="2019" name="Emerg. Microbes Infect.">
        <title>Comprehensive subspecies identification of 175 nontuberculous mycobacteria species based on 7547 genomic profiles.</title>
        <authorList>
            <person name="Matsumoto Y."/>
            <person name="Kinjo T."/>
            <person name="Motooka D."/>
            <person name="Nabeya D."/>
            <person name="Jung N."/>
            <person name="Uechi K."/>
            <person name="Horii T."/>
            <person name="Iida T."/>
            <person name="Fujita J."/>
            <person name="Nakamura S."/>
        </authorList>
    </citation>
    <scope>NUCLEOTIDE SEQUENCE [LARGE SCALE GENOMIC DNA]</scope>
    <source>
        <strain evidence="2 3">JCM 15296</strain>
    </source>
</reference>
<evidence type="ECO:0000256" key="1">
    <source>
        <dbReference type="SAM" id="MobiDB-lite"/>
    </source>
</evidence>
<sequence length="91" mass="10472">MLSDWEQHPIPPGKLPDMSLRHSPELRFRPNTVNVRRNGDGVVVIVKISGNRLLGRGDLPHPGTVDRWEWDRDRDPAEQWIDDLISTVADR</sequence>
<evidence type="ECO:0000313" key="2">
    <source>
        <dbReference type="EMBL" id="BBX87986.1"/>
    </source>
</evidence>
<dbReference type="EMBL" id="AP022577">
    <property type="protein sequence ID" value="BBX87986.1"/>
    <property type="molecule type" value="Genomic_DNA"/>
</dbReference>
<accession>A0ABN5Z4P2</accession>
<dbReference type="Proteomes" id="UP000465609">
    <property type="component" value="Chromosome"/>
</dbReference>
<organism evidence="2 3">
    <name type="scientific">Mycolicibacterium aubagnense</name>
    <dbReference type="NCBI Taxonomy" id="319707"/>
    <lineage>
        <taxon>Bacteria</taxon>
        <taxon>Bacillati</taxon>
        <taxon>Actinomycetota</taxon>
        <taxon>Actinomycetes</taxon>
        <taxon>Mycobacteriales</taxon>
        <taxon>Mycobacteriaceae</taxon>
        <taxon>Mycolicibacterium</taxon>
    </lineage>
</organism>
<evidence type="ECO:0000313" key="3">
    <source>
        <dbReference type="Proteomes" id="UP000465609"/>
    </source>
</evidence>
<keyword evidence="3" id="KW-1185">Reference proteome</keyword>
<dbReference type="RefSeq" id="WP_138233520.1">
    <property type="nucleotide sequence ID" value="NZ_AP022577.1"/>
</dbReference>
<proteinExistence type="predicted"/>